<dbReference type="PANTHER" id="PTHR34502">
    <property type="entry name" value="DUF6594 DOMAIN-CONTAINING PROTEIN-RELATED"/>
    <property type="match status" value="1"/>
</dbReference>
<evidence type="ECO:0000313" key="4">
    <source>
        <dbReference type="Proteomes" id="UP000799438"/>
    </source>
</evidence>
<dbReference type="InterPro" id="IPR046529">
    <property type="entry name" value="DUF6594"/>
</dbReference>
<proteinExistence type="predicted"/>
<evidence type="ECO:0000256" key="1">
    <source>
        <dbReference type="SAM" id="Phobius"/>
    </source>
</evidence>
<keyword evidence="4" id="KW-1185">Reference proteome</keyword>
<dbReference type="OrthoDB" id="3533814at2759"/>
<dbReference type="GeneID" id="54301406"/>
<dbReference type="Pfam" id="PF20237">
    <property type="entry name" value="DUF6594"/>
    <property type="match status" value="1"/>
</dbReference>
<dbReference type="RefSeq" id="XP_033401488.1">
    <property type="nucleotide sequence ID" value="XM_033543909.1"/>
</dbReference>
<feature type="transmembrane region" description="Helical" evidence="1">
    <location>
        <begin position="219"/>
        <end position="239"/>
    </location>
</feature>
<organism evidence="3 4">
    <name type="scientific">Aplosporella prunicola CBS 121167</name>
    <dbReference type="NCBI Taxonomy" id="1176127"/>
    <lineage>
        <taxon>Eukaryota</taxon>
        <taxon>Fungi</taxon>
        <taxon>Dikarya</taxon>
        <taxon>Ascomycota</taxon>
        <taxon>Pezizomycotina</taxon>
        <taxon>Dothideomycetes</taxon>
        <taxon>Dothideomycetes incertae sedis</taxon>
        <taxon>Botryosphaeriales</taxon>
        <taxon>Aplosporellaceae</taxon>
        <taxon>Aplosporella</taxon>
    </lineage>
</organism>
<keyword evidence="1" id="KW-0812">Transmembrane</keyword>
<dbReference type="EMBL" id="ML995477">
    <property type="protein sequence ID" value="KAF2145776.1"/>
    <property type="molecule type" value="Genomic_DNA"/>
</dbReference>
<feature type="transmembrane region" description="Helical" evidence="1">
    <location>
        <begin position="276"/>
        <end position="295"/>
    </location>
</feature>
<name>A0A6A6BNY2_9PEZI</name>
<sequence>MSVYSADIETSTQRPEYLEGFTDFAEFLGSSRDLALYRRFDVLAARNLLYVQGELLAIEASLREYDERDKKIVFKGNGISPEAMNVLEAAKDWQSFSRHSQTDPAQEQKMKKVLELRQVLKEYQEALVLHSTVLQLPSPENHTLEVVKKWFERKTPFISHGRSLFDNTYDIASLRPPEDCDRLSRSIQSMFGYFFREPRPVPRSWGDNYYYPEQGVAKLVSIITVLIATMLLFGAIAALNFASPRNHGLRLGIIGGFTFVFAITVGILTTAKRSELFTAVAGYSAVLVVFATVNVES</sequence>
<dbReference type="AlphaFoldDB" id="A0A6A6BNY2"/>
<evidence type="ECO:0000313" key="3">
    <source>
        <dbReference type="EMBL" id="KAF2145776.1"/>
    </source>
</evidence>
<dbReference type="PANTHER" id="PTHR34502:SF4">
    <property type="entry name" value="DUF6594 DOMAIN-CONTAINING PROTEIN"/>
    <property type="match status" value="1"/>
</dbReference>
<keyword evidence="1" id="KW-0472">Membrane</keyword>
<reference evidence="3" key="1">
    <citation type="journal article" date="2020" name="Stud. Mycol.">
        <title>101 Dothideomycetes genomes: a test case for predicting lifestyles and emergence of pathogens.</title>
        <authorList>
            <person name="Haridas S."/>
            <person name="Albert R."/>
            <person name="Binder M."/>
            <person name="Bloem J."/>
            <person name="Labutti K."/>
            <person name="Salamov A."/>
            <person name="Andreopoulos B."/>
            <person name="Baker S."/>
            <person name="Barry K."/>
            <person name="Bills G."/>
            <person name="Bluhm B."/>
            <person name="Cannon C."/>
            <person name="Castanera R."/>
            <person name="Culley D."/>
            <person name="Daum C."/>
            <person name="Ezra D."/>
            <person name="Gonzalez J."/>
            <person name="Henrissat B."/>
            <person name="Kuo A."/>
            <person name="Liang C."/>
            <person name="Lipzen A."/>
            <person name="Lutzoni F."/>
            <person name="Magnuson J."/>
            <person name="Mondo S."/>
            <person name="Nolan M."/>
            <person name="Ohm R."/>
            <person name="Pangilinan J."/>
            <person name="Park H.-J."/>
            <person name="Ramirez L."/>
            <person name="Alfaro M."/>
            <person name="Sun H."/>
            <person name="Tritt A."/>
            <person name="Yoshinaga Y."/>
            <person name="Zwiers L.-H."/>
            <person name="Turgeon B."/>
            <person name="Goodwin S."/>
            <person name="Spatafora J."/>
            <person name="Crous P."/>
            <person name="Grigoriev I."/>
        </authorList>
    </citation>
    <scope>NUCLEOTIDE SEQUENCE</scope>
    <source>
        <strain evidence="3">CBS 121167</strain>
    </source>
</reference>
<gene>
    <name evidence="3" type="ORF">K452DRAFT_315943</name>
</gene>
<dbReference type="Proteomes" id="UP000799438">
    <property type="component" value="Unassembled WGS sequence"/>
</dbReference>
<feature type="domain" description="DUF6594" evidence="2">
    <location>
        <begin position="23"/>
        <end position="288"/>
    </location>
</feature>
<accession>A0A6A6BNY2</accession>
<protein>
    <recommendedName>
        <fullName evidence="2">DUF6594 domain-containing protein</fullName>
    </recommendedName>
</protein>
<keyword evidence="1" id="KW-1133">Transmembrane helix</keyword>
<evidence type="ECO:0000259" key="2">
    <source>
        <dbReference type="Pfam" id="PF20237"/>
    </source>
</evidence>
<feature type="transmembrane region" description="Helical" evidence="1">
    <location>
        <begin position="251"/>
        <end position="270"/>
    </location>
</feature>